<dbReference type="KEGG" id="uru:DSM104443_02644"/>
<gene>
    <name evidence="8" type="primary">ompA_3</name>
    <name evidence="8" type="ORF">DSM104443_02644</name>
</gene>
<reference evidence="8 9" key="1">
    <citation type="submission" date="2020-04" db="EMBL/GenBank/DDBJ databases">
        <title>Usitatibacter rugosus gen. nov., sp. nov. and Usitatibacter palustris sp. nov., novel members of Usitatibacteraceae fam. nov. within the order Nitrosomonadales isolated from soil.</title>
        <authorList>
            <person name="Huber K.J."/>
            <person name="Neumann-Schaal M."/>
            <person name="Geppert A."/>
            <person name="Luckner M."/>
            <person name="Wanner G."/>
            <person name="Overmann J."/>
        </authorList>
    </citation>
    <scope>NUCLEOTIDE SEQUENCE [LARGE SCALE GENOMIC DNA]</scope>
    <source>
        <strain evidence="8 9">0125_3</strain>
    </source>
</reference>
<dbReference type="PRINTS" id="PR01021">
    <property type="entry name" value="OMPADOMAIN"/>
</dbReference>
<dbReference type="InterPro" id="IPR006690">
    <property type="entry name" value="OMPA-like_CS"/>
</dbReference>
<dbReference type="GO" id="GO:0009279">
    <property type="term" value="C:cell outer membrane"/>
    <property type="evidence" value="ECO:0007669"/>
    <property type="project" value="UniProtKB-SubCell"/>
</dbReference>
<feature type="chain" id="PRO_5026757169" evidence="6">
    <location>
        <begin position="25"/>
        <end position="211"/>
    </location>
</feature>
<feature type="compositionally biased region" description="Basic and acidic residues" evidence="5">
    <location>
        <begin position="193"/>
        <end position="211"/>
    </location>
</feature>
<comment type="subcellular location">
    <subcellularLocation>
        <location evidence="1">Cell outer membrane</location>
    </subcellularLocation>
</comment>
<evidence type="ECO:0000313" key="9">
    <source>
        <dbReference type="Proteomes" id="UP000501534"/>
    </source>
</evidence>
<dbReference type="PANTHER" id="PTHR30329:SF21">
    <property type="entry name" value="LIPOPROTEIN YIAD-RELATED"/>
    <property type="match status" value="1"/>
</dbReference>
<evidence type="ECO:0000256" key="6">
    <source>
        <dbReference type="SAM" id="SignalP"/>
    </source>
</evidence>
<keyword evidence="9" id="KW-1185">Reference proteome</keyword>
<dbReference type="InterPro" id="IPR002368">
    <property type="entry name" value="OmpA"/>
</dbReference>
<feature type="signal peptide" evidence="6">
    <location>
        <begin position="1"/>
        <end position="24"/>
    </location>
</feature>
<dbReference type="SUPFAM" id="SSF103088">
    <property type="entry name" value="OmpA-like"/>
    <property type="match status" value="1"/>
</dbReference>
<dbReference type="PANTHER" id="PTHR30329">
    <property type="entry name" value="STATOR ELEMENT OF FLAGELLAR MOTOR COMPLEX"/>
    <property type="match status" value="1"/>
</dbReference>
<name>A0A6M4GWF8_9PROT</name>
<dbReference type="InterPro" id="IPR050330">
    <property type="entry name" value="Bact_OuterMem_StrucFunc"/>
</dbReference>
<evidence type="ECO:0000256" key="1">
    <source>
        <dbReference type="ARBA" id="ARBA00004442"/>
    </source>
</evidence>
<organism evidence="8 9">
    <name type="scientific">Usitatibacter rugosus</name>
    <dbReference type="NCBI Taxonomy" id="2732067"/>
    <lineage>
        <taxon>Bacteria</taxon>
        <taxon>Pseudomonadati</taxon>
        <taxon>Pseudomonadota</taxon>
        <taxon>Betaproteobacteria</taxon>
        <taxon>Nitrosomonadales</taxon>
        <taxon>Usitatibacteraceae</taxon>
        <taxon>Usitatibacter</taxon>
    </lineage>
</organism>
<evidence type="ECO:0000256" key="2">
    <source>
        <dbReference type="ARBA" id="ARBA00023136"/>
    </source>
</evidence>
<keyword evidence="2 4" id="KW-0472">Membrane</keyword>
<evidence type="ECO:0000256" key="4">
    <source>
        <dbReference type="PROSITE-ProRule" id="PRU00473"/>
    </source>
</evidence>
<dbReference type="PROSITE" id="PS01068">
    <property type="entry name" value="OMPA_1"/>
    <property type="match status" value="1"/>
</dbReference>
<dbReference type="InterPro" id="IPR006664">
    <property type="entry name" value="OMP_bac"/>
</dbReference>
<feature type="compositionally biased region" description="Low complexity" evidence="5">
    <location>
        <begin position="71"/>
        <end position="90"/>
    </location>
</feature>
<dbReference type="Pfam" id="PF00691">
    <property type="entry name" value="OmpA"/>
    <property type="match status" value="1"/>
</dbReference>
<evidence type="ECO:0000256" key="3">
    <source>
        <dbReference type="ARBA" id="ARBA00023237"/>
    </source>
</evidence>
<evidence type="ECO:0000313" key="8">
    <source>
        <dbReference type="EMBL" id="QJR11566.1"/>
    </source>
</evidence>
<dbReference type="Proteomes" id="UP000501534">
    <property type="component" value="Chromosome"/>
</dbReference>
<feature type="domain" description="OmpA-like" evidence="7">
    <location>
        <begin position="93"/>
        <end position="210"/>
    </location>
</feature>
<dbReference type="CDD" id="cd07185">
    <property type="entry name" value="OmpA_C-like"/>
    <property type="match status" value="1"/>
</dbReference>
<proteinExistence type="predicted"/>
<dbReference type="AlphaFoldDB" id="A0A6M4GWF8"/>
<accession>A0A6M4GWF8</accession>
<feature type="region of interest" description="Disordered" evidence="5">
    <location>
        <begin position="186"/>
        <end position="211"/>
    </location>
</feature>
<dbReference type="InterPro" id="IPR036737">
    <property type="entry name" value="OmpA-like_sf"/>
</dbReference>
<feature type="region of interest" description="Disordered" evidence="5">
    <location>
        <begin position="55"/>
        <end position="90"/>
    </location>
</feature>
<dbReference type="PROSITE" id="PS51123">
    <property type="entry name" value="OMPA_2"/>
    <property type="match status" value="1"/>
</dbReference>
<sequence>MKISLLGKLMLGTAVMAFTGTAFAGAVPNATDSSGAPIRDASGACVVSSGIEHPDCKPKAAAPAPTPAAPASPAAPSAPATPAAPAAKPAPSSVRQSIVIQADALFDFDKSVVRPDGKKSIDEALAKLKGVDLEMVIATGHTDSVGSDAYNQKLSERRAAAVKDYLVSKGIPASKVTTIGKGESQPVATNKTAEGRQKNRRVDIEFKGVRQ</sequence>
<dbReference type="InterPro" id="IPR006665">
    <property type="entry name" value="OmpA-like"/>
</dbReference>
<dbReference type="PRINTS" id="PR01022">
    <property type="entry name" value="OUTRMMBRANEA"/>
</dbReference>
<dbReference type="Gene3D" id="3.30.1330.60">
    <property type="entry name" value="OmpA-like domain"/>
    <property type="match status" value="1"/>
</dbReference>
<protein>
    <submittedName>
        <fullName evidence="8">Outer membrane protein A</fullName>
    </submittedName>
</protein>
<keyword evidence="6" id="KW-0732">Signal</keyword>
<evidence type="ECO:0000256" key="5">
    <source>
        <dbReference type="SAM" id="MobiDB-lite"/>
    </source>
</evidence>
<keyword evidence="3" id="KW-0998">Cell outer membrane</keyword>
<evidence type="ECO:0000259" key="7">
    <source>
        <dbReference type="PROSITE" id="PS51123"/>
    </source>
</evidence>
<dbReference type="GO" id="GO:0015288">
    <property type="term" value="F:porin activity"/>
    <property type="evidence" value="ECO:0007669"/>
    <property type="project" value="InterPro"/>
</dbReference>
<dbReference type="EMBL" id="CP053069">
    <property type="protein sequence ID" value="QJR11566.1"/>
    <property type="molecule type" value="Genomic_DNA"/>
</dbReference>